<evidence type="ECO:0000313" key="2">
    <source>
        <dbReference type="EMBL" id="URE37059.1"/>
    </source>
</evidence>
<proteinExistence type="predicted"/>
<dbReference type="PANTHER" id="PTHR44743">
    <property type="entry name" value="PUTATIVE, EXPRESSED-RELATED"/>
    <property type="match status" value="1"/>
</dbReference>
<dbReference type="Proteomes" id="UP001055439">
    <property type="component" value="Chromosome 8"/>
</dbReference>
<dbReference type="OrthoDB" id="10250354at2759"/>
<dbReference type="PANTHER" id="PTHR44743:SF5">
    <property type="entry name" value="CHAPERONE DNAJ-DOMAIN SUPERFAMILY PROTEIN"/>
    <property type="match status" value="1"/>
</dbReference>
<dbReference type="EMBL" id="CP097510">
    <property type="protein sequence ID" value="URE37059.1"/>
    <property type="molecule type" value="Genomic_DNA"/>
</dbReference>
<dbReference type="InterPro" id="IPR036869">
    <property type="entry name" value="J_dom_sf"/>
</dbReference>
<dbReference type="PROSITE" id="PS50076">
    <property type="entry name" value="DNAJ_2"/>
    <property type="match status" value="1"/>
</dbReference>
<dbReference type="Pfam" id="PF00226">
    <property type="entry name" value="DnaJ"/>
    <property type="match status" value="1"/>
</dbReference>
<dbReference type="PRINTS" id="PR00625">
    <property type="entry name" value="JDOMAIN"/>
</dbReference>
<dbReference type="SUPFAM" id="SSF46565">
    <property type="entry name" value="Chaperone J-domain"/>
    <property type="match status" value="1"/>
</dbReference>
<dbReference type="Gene3D" id="1.10.287.110">
    <property type="entry name" value="DnaJ domain"/>
    <property type="match status" value="1"/>
</dbReference>
<gene>
    <name evidence="2" type="ORF">MUK42_16314</name>
</gene>
<accession>A0A9E7HVQ1</accession>
<dbReference type="SMART" id="SM00271">
    <property type="entry name" value="DnaJ"/>
    <property type="match status" value="1"/>
</dbReference>
<dbReference type="CDD" id="cd06257">
    <property type="entry name" value="DnaJ"/>
    <property type="match status" value="1"/>
</dbReference>
<dbReference type="InterPro" id="IPR001623">
    <property type="entry name" value="DnaJ_domain"/>
</dbReference>
<protein>
    <submittedName>
        <fullName evidence="2">DnaJ domain</fullName>
    </submittedName>
</protein>
<dbReference type="GO" id="GO:0005783">
    <property type="term" value="C:endoplasmic reticulum"/>
    <property type="evidence" value="ECO:0007669"/>
    <property type="project" value="UniProtKB-ARBA"/>
</dbReference>
<evidence type="ECO:0000259" key="1">
    <source>
        <dbReference type="PROSITE" id="PS50076"/>
    </source>
</evidence>
<evidence type="ECO:0000313" key="3">
    <source>
        <dbReference type="Proteomes" id="UP001055439"/>
    </source>
</evidence>
<organism evidence="2 3">
    <name type="scientific">Musa troglodytarum</name>
    <name type="common">fe'i banana</name>
    <dbReference type="NCBI Taxonomy" id="320322"/>
    <lineage>
        <taxon>Eukaryota</taxon>
        <taxon>Viridiplantae</taxon>
        <taxon>Streptophyta</taxon>
        <taxon>Embryophyta</taxon>
        <taxon>Tracheophyta</taxon>
        <taxon>Spermatophyta</taxon>
        <taxon>Magnoliopsida</taxon>
        <taxon>Liliopsida</taxon>
        <taxon>Zingiberales</taxon>
        <taxon>Musaceae</taxon>
        <taxon>Musa</taxon>
    </lineage>
</organism>
<feature type="domain" description="J" evidence="1">
    <location>
        <begin position="10"/>
        <end position="87"/>
    </location>
</feature>
<reference evidence="2" key="1">
    <citation type="submission" date="2022-05" db="EMBL/GenBank/DDBJ databases">
        <title>The Musa troglodytarum L. genome provides insights into the mechanism of non-climacteric behaviour and enrichment of carotenoids.</title>
        <authorList>
            <person name="Wang J."/>
        </authorList>
    </citation>
    <scope>NUCLEOTIDE SEQUENCE</scope>
    <source>
        <tissue evidence="2">Leaf</tissue>
    </source>
</reference>
<keyword evidence="3" id="KW-1185">Reference proteome</keyword>
<name>A0A9E7HVQ1_9LILI</name>
<sequence>MAADMDASGDFYSVLGLKKECSEAELRNAYKKLALVCAESRKWHPDKCSASGNEVRTKEAKQQFQEIQKAYAVLSDSNKRFLYDVGAYDKDDNKDEEVNQLLLWCDSSFPLFLSITPFVAGHGGVSWGVGANDEANQTQCKSLVFELL</sequence>
<dbReference type="AlphaFoldDB" id="A0A9E7HVQ1"/>